<reference evidence="1 2" key="1">
    <citation type="submission" date="2015-01" db="EMBL/GenBank/DDBJ databases">
        <title>Rufibacter sp./DG31D/ whole genome sequencing.</title>
        <authorList>
            <person name="Kim M.K."/>
            <person name="Srinivasan S."/>
            <person name="Lee J.-J."/>
        </authorList>
    </citation>
    <scope>NUCLEOTIDE SEQUENCE [LARGE SCALE GENOMIC DNA]</scope>
    <source>
        <strain evidence="1 2">DG31D</strain>
    </source>
</reference>
<evidence type="ECO:0000313" key="1">
    <source>
        <dbReference type="EMBL" id="AKQ46949.1"/>
    </source>
</evidence>
<dbReference type="PATRIC" id="fig|1379910.4.peg.3703"/>
<dbReference type="AlphaFoldDB" id="A0A0H4VT21"/>
<sequence>MFPLPGCDFLSDSPEEEKLVMGQWLTYQQTQCADPWEPCTSQDAKACAGEYIKQQGFTVLKISVTRENDGASCLACTCLSGQVVKVKVSETDVSKLLAVGFKKQ</sequence>
<gene>
    <name evidence="1" type="ORF">TH63_16990</name>
</gene>
<name>A0A0H4VT21_9BACT</name>
<dbReference type="KEGG" id="ruf:TH63_16990"/>
<keyword evidence="2" id="KW-1185">Reference proteome</keyword>
<dbReference type="EMBL" id="CP010777">
    <property type="protein sequence ID" value="AKQ46949.1"/>
    <property type="molecule type" value="Genomic_DNA"/>
</dbReference>
<protein>
    <submittedName>
        <fullName evidence="1">Uncharacterized protein</fullName>
    </submittedName>
</protein>
<proteinExistence type="predicted"/>
<evidence type="ECO:0000313" key="2">
    <source>
        <dbReference type="Proteomes" id="UP000036458"/>
    </source>
</evidence>
<organism evidence="1 2">
    <name type="scientific">Rufibacter radiotolerans</name>
    <dbReference type="NCBI Taxonomy" id="1379910"/>
    <lineage>
        <taxon>Bacteria</taxon>
        <taxon>Pseudomonadati</taxon>
        <taxon>Bacteroidota</taxon>
        <taxon>Cytophagia</taxon>
        <taxon>Cytophagales</taxon>
        <taxon>Hymenobacteraceae</taxon>
        <taxon>Rufibacter</taxon>
    </lineage>
</organism>
<dbReference type="Proteomes" id="UP000036458">
    <property type="component" value="Chromosome"/>
</dbReference>
<accession>A0A0H4VT21</accession>